<evidence type="ECO:0000256" key="1">
    <source>
        <dbReference type="ARBA" id="ARBA00022555"/>
    </source>
</evidence>
<gene>
    <name evidence="4" type="ORF">B9J98_01610</name>
</gene>
<dbReference type="InterPro" id="IPR051270">
    <property type="entry name" value="Tyrosine-tRNA_ligase_regulator"/>
</dbReference>
<organism evidence="4 5">
    <name type="scientific">Candidatus Terraquivivens tikiterensis</name>
    <dbReference type="NCBI Taxonomy" id="1980982"/>
    <lineage>
        <taxon>Archaea</taxon>
        <taxon>Nitrososphaerota</taxon>
        <taxon>Candidatus Wolframiiraptoraceae</taxon>
        <taxon>Candidatus Terraquivivens</taxon>
    </lineage>
</organism>
<feature type="domain" description="TRNA-binding" evidence="3">
    <location>
        <begin position="8"/>
        <end position="109"/>
    </location>
</feature>
<name>A0A2R7Y9A6_9ARCH</name>
<dbReference type="Gene3D" id="2.40.50.140">
    <property type="entry name" value="Nucleic acid-binding proteins"/>
    <property type="match status" value="1"/>
</dbReference>
<reference evidence="4 5" key="1">
    <citation type="submission" date="2017-04" db="EMBL/GenBank/DDBJ databases">
        <title>Draft Aigarchaeota genome from a New Zealand hot spring.</title>
        <authorList>
            <person name="Reysenbach A.-L."/>
            <person name="Donaho J.A."/>
            <person name="Gerhart J."/>
            <person name="Kelley J.F."/>
            <person name="Kouba K."/>
            <person name="Podar M."/>
            <person name="Stott M."/>
        </authorList>
    </citation>
    <scope>NUCLEOTIDE SEQUENCE [LARGE SCALE GENOMIC DNA]</scope>
    <source>
        <strain evidence="4">NZ13_MG1</strain>
    </source>
</reference>
<dbReference type="PANTHER" id="PTHR11586:SF37">
    <property type="entry name" value="TRNA-BINDING DOMAIN-CONTAINING PROTEIN"/>
    <property type="match status" value="1"/>
</dbReference>
<dbReference type="GO" id="GO:0016874">
    <property type="term" value="F:ligase activity"/>
    <property type="evidence" value="ECO:0007669"/>
    <property type="project" value="UniProtKB-KW"/>
</dbReference>
<dbReference type="PROSITE" id="PS50886">
    <property type="entry name" value="TRBD"/>
    <property type="match status" value="1"/>
</dbReference>
<sequence length="109" mass="12100">MSQVDISEFRRLDLRVGLVEHAERVPGTDKLIKLLVNFGQFKKKSITALGHLYGPEHFIGKKFVFLVNLKPRVVKGEASECMILAATESEEVIAPIVPEKDVKAGSQVL</sequence>
<dbReference type="SUPFAM" id="SSF50249">
    <property type="entry name" value="Nucleic acid-binding proteins"/>
    <property type="match status" value="1"/>
</dbReference>
<dbReference type="InterPro" id="IPR012340">
    <property type="entry name" value="NA-bd_OB-fold"/>
</dbReference>
<comment type="caution">
    <text evidence="4">The sequence shown here is derived from an EMBL/GenBank/DDBJ whole genome shotgun (WGS) entry which is preliminary data.</text>
</comment>
<accession>A0A2R7Y9A6</accession>
<dbReference type="Proteomes" id="UP000244066">
    <property type="component" value="Unassembled WGS sequence"/>
</dbReference>
<evidence type="ECO:0000259" key="3">
    <source>
        <dbReference type="PROSITE" id="PS50886"/>
    </source>
</evidence>
<evidence type="ECO:0000256" key="2">
    <source>
        <dbReference type="ARBA" id="ARBA00022884"/>
    </source>
</evidence>
<keyword evidence="4" id="KW-0436">Ligase</keyword>
<keyword evidence="2" id="KW-0694">RNA-binding</keyword>
<dbReference type="Pfam" id="PF01588">
    <property type="entry name" value="tRNA_bind"/>
    <property type="match status" value="1"/>
</dbReference>
<proteinExistence type="predicted"/>
<dbReference type="GO" id="GO:0000049">
    <property type="term" value="F:tRNA binding"/>
    <property type="evidence" value="ECO:0007669"/>
    <property type="project" value="UniProtKB-KW"/>
</dbReference>
<evidence type="ECO:0000313" key="5">
    <source>
        <dbReference type="Proteomes" id="UP000244066"/>
    </source>
</evidence>
<dbReference type="PANTHER" id="PTHR11586">
    <property type="entry name" value="TRNA-AMINOACYLATION COFACTOR ARC1 FAMILY MEMBER"/>
    <property type="match status" value="1"/>
</dbReference>
<keyword evidence="1" id="KW-0820">tRNA-binding</keyword>
<dbReference type="EMBL" id="NDWU01000003">
    <property type="protein sequence ID" value="PUA34104.1"/>
    <property type="molecule type" value="Genomic_DNA"/>
</dbReference>
<dbReference type="InterPro" id="IPR002547">
    <property type="entry name" value="tRNA-bd_dom"/>
</dbReference>
<protein>
    <submittedName>
        <fullName evidence="4">Methionine--tRNA ligase</fullName>
    </submittedName>
</protein>
<evidence type="ECO:0000313" key="4">
    <source>
        <dbReference type="EMBL" id="PUA34104.1"/>
    </source>
</evidence>
<dbReference type="AlphaFoldDB" id="A0A2R7Y9A6"/>